<comment type="cofactor">
    <cofactor evidence="14">
        <name>Ca(2+)</name>
        <dbReference type="ChEBI" id="CHEBI:29108"/>
    </cofactor>
    <text evidence="14">Can bind about 5 Ca(2+) ions per subunit.</text>
</comment>
<dbReference type="InterPro" id="IPR036365">
    <property type="entry name" value="PGBD-like_sf"/>
</dbReference>
<dbReference type="CDD" id="cd04278">
    <property type="entry name" value="ZnMc_MMP"/>
    <property type="match status" value="1"/>
</dbReference>
<dbReference type="PROSITE" id="PS51642">
    <property type="entry name" value="HEMOPEXIN_2"/>
    <property type="match status" value="4"/>
</dbReference>
<feature type="binding site" evidence="14">
    <location>
        <position position="189"/>
    </location>
    <ligand>
        <name>Ca(2+)</name>
        <dbReference type="ChEBI" id="CHEBI:29108"/>
        <label>3</label>
    </ligand>
</feature>
<dbReference type="GO" id="GO:0030198">
    <property type="term" value="P:extracellular matrix organization"/>
    <property type="evidence" value="ECO:0007669"/>
    <property type="project" value="TreeGrafter"/>
</dbReference>
<dbReference type="PIRSF" id="PIRSF001191">
    <property type="entry name" value="Peptidase_M10A_matrix"/>
    <property type="match status" value="1"/>
</dbReference>
<dbReference type="SMART" id="SM00235">
    <property type="entry name" value="ZnMc"/>
    <property type="match status" value="1"/>
</dbReference>
<dbReference type="InterPro" id="IPR024079">
    <property type="entry name" value="MetalloPept_cat_dom_sf"/>
</dbReference>
<feature type="binding site" evidence="14">
    <location>
        <position position="184"/>
    </location>
    <ligand>
        <name>Zn(2+)</name>
        <dbReference type="ChEBI" id="CHEBI:29105"/>
        <label>1</label>
    </ligand>
</feature>
<feature type="repeat" description="Hemopexin" evidence="16">
    <location>
        <begin position="399"/>
        <end position="444"/>
    </location>
</feature>
<comment type="cofactor">
    <cofactor evidence="14">
        <name>Zn(2+)</name>
        <dbReference type="ChEBI" id="CHEBI:29105"/>
    </cofactor>
    <text evidence="14">Binds 2 Zn(2+) ions per subunit.</text>
</comment>
<dbReference type="InterPro" id="IPR001818">
    <property type="entry name" value="Pept_M10_metallopeptidase"/>
</dbReference>
<feature type="binding site" evidence="14">
    <location>
        <position position="217"/>
    </location>
    <ligand>
        <name>Ca(2+)</name>
        <dbReference type="ChEBI" id="CHEBI:29108"/>
        <label>1</label>
    </ligand>
</feature>
<evidence type="ECO:0000256" key="4">
    <source>
        <dbReference type="ARBA" id="ARBA00022729"/>
    </source>
</evidence>
<feature type="active site" evidence="12">
    <location>
        <position position="239"/>
    </location>
</feature>
<gene>
    <name evidence="20" type="primary">CSON012433</name>
</gene>
<evidence type="ECO:0000256" key="1">
    <source>
        <dbReference type="ARBA" id="ARBA00010370"/>
    </source>
</evidence>
<evidence type="ECO:0000256" key="6">
    <source>
        <dbReference type="ARBA" id="ARBA00022801"/>
    </source>
</evidence>
<keyword evidence="4 18" id="KW-0732">Signal</keyword>
<evidence type="ECO:0000256" key="17">
    <source>
        <dbReference type="SAM" id="MobiDB-lite"/>
    </source>
</evidence>
<dbReference type="AlphaFoldDB" id="A0A336K1C7"/>
<feature type="binding site" evidence="14">
    <location>
        <position position="182"/>
    </location>
    <ligand>
        <name>Zn(2+)</name>
        <dbReference type="ChEBI" id="CHEBI:29105"/>
        <label>1</label>
    </ligand>
</feature>
<feature type="binding site" evidence="14">
    <location>
        <position position="548"/>
    </location>
    <ligand>
        <name>Ca(2+)</name>
        <dbReference type="ChEBI" id="CHEBI:29108"/>
        <label>4</label>
    </ligand>
</feature>
<keyword evidence="2" id="KW-0645">Protease</keyword>
<feature type="binding site" evidence="14">
    <location>
        <position position="172"/>
    </location>
    <ligand>
        <name>Ca(2+)</name>
        <dbReference type="ChEBI" id="CHEBI:29108"/>
        <label>2</label>
    </ligand>
</feature>
<feature type="binding site" evidence="14">
    <location>
        <position position="256"/>
    </location>
    <ligand>
        <name>Zn(2+)</name>
        <dbReference type="ChEBI" id="CHEBI:29105"/>
        <label>2</label>
        <note>catalytic</note>
    </ligand>
</feature>
<dbReference type="InterPro" id="IPR018486">
    <property type="entry name" value="Hemopexin_CS"/>
</dbReference>
<dbReference type="PANTHER" id="PTHR10201">
    <property type="entry name" value="MATRIX METALLOPROTEINASE"/>
    <property type="match status" value="1"/>
</dbReference>
<evidence type="ECO:0000256" key="15">
    <source>
        <dbReference type="PIRSR" id="PIRSR621190-3"/>
    </source>
</evidence>
<evidence type="ECO:0000256" key="18">
    <source>
        <dbReference type="SAM" id="SignalP"/>
    </source>
</evidence>
<feature type="binding site" evidence="14">
    <location>
        <position position="403"/>
    </location>
    <ligand>
        <name>Ca(2+)</name>
        <dbReference type="ChEBI" id="CHEBI:29108"/>
        <label>4</label>
    </ligand>
</feature>
<feature type="binding site" evidence="14">
    <location>
        <position position="217"/>
    </location>
    <ligand>
        <name>Ca(2+)</name>
        <dbReference type="ChEBI" id="CHEBI:29108"/>
        <label>3</label>
    </ligand>
</feature>
<dbReference type="SUPFAM" id="SSF50923">
    <property type="entry name" value="Hemopexin-like domain"/>
    <property type="match status" value="1"/>
</dbReference>
<dbReference type="Gene3D" id="2.110.10.10">
    <property type="entry name" value="Hemopexin-like domain"/>
    <property type="match status" value="1"/>
</dbReference>
<name>A0A336K1C7_CULSO</name>
<evidence type="ECO:0000256" key="9">
    <source>
        <dbReference type="ARBA" id="ARBA00023049"/>
    </source>
</evidence>
<sequence>MSKGTVQKLFFKIFLLCHILNEYTANPLMKRKSLPVPPAELFSFFRNFGYLDPAPGDSEALYSENTIVDAIKSMQKFGGLEQTGELNDETLNLLITPRCGRSDISPNAARNKRFVVGGLGWRKQNVTYFIANWSPKIGTEEKIASDLRKAFDVWSTYSNLKFTRVNKQEEGDIIISFGARYHGDNYPFDGPGYILAHAFYPYEDPSYGGDVHFDNDENWVEGAKTLHEGVDFLSVAIHELGHSLGLAHSYDPEAVMFPYYRGGTSGHSLQYDDILGLYELYVKNPITSNTDSNASDLDQTTYIHKSDKTTESPSSIPSTTTTRYATRRRNKVRTTKMPVVEASSTEIIITTTDKPMLTFEGDYETIEKHKERFTVTPSLVNDFTQESQTTEESPPDICLGKFDAASVIRNEIFFFKGSYVWRLSSTLKLMEGYPIPWKEVFPGFPDYIKTIDAIYERDNDSAIVFFTGNMFWVHDGDQLIENSPQPFSRYGIPSNIVKIDAVMIWAKNNKTYLFAQDQFWRYDENKAKLDYGYPMTMDRWYGIPSNLDAALTLVNGKTYFFKNNKYWLFNNHWVRPEKTYPRRASKAWFNC</sequence>
<keyword evidence="5" id="KW-0677">Repeat</keyword>
<dbReference type="SMART" id="SM00120">
    <property type="entry name" value="HX"/>
    <property type="match status" value="4"/>
</dbReference>
<keyword evidence="11 15" id="KW-1015">Disulfide bond</keyword>
<dbReference type="Pfam" id="PF00045">
    <property type="entry name" value="Hemopexin"/>
    <property type="match status" value="3"/>
</dbReference>
<feature type="repeat" description="Hemopexin" evidence="16">
    <location>
        <begin position="448"/>
        <end position="494"/>
    </location>
</feature>
<evidence type="ECO:0000256" key="2">
    <source>
        <dbReference type="ARBA" id="ARBA00022670"/>
    </source>
</evidence>
<dbReference type="SUPFAM" id="SSF55486">
    <property type="entry name" value="Metalloproteases ('zincins'), catalytic domain"/>
    <property type="match status" value="1"/>
</dbReference>
<keyword evidence="7 13" id="KW-0862">Zinc</keyword>
<feature type="signal peptide" evidence="18">
    <location>
        <begin position="1"/>
        <end position="25"/>
    </location>
</feature>
<keyword evidence="3 13" id="KW-0479">Metal-binding</keyword>
<dbReference type="FunFam" id="2.110.10.10:FF:000018">
    <property type="entry name" value="Matrix metallopeptidase 25b"/>
    <property type="match status" value="1"/>
</dbReference>
<keyword evidence="8 14" id="KW-0106">Calcium</keyword>
<feature type="binding site" evidence="14">
    <location>
        <position position="190"/>
    </location>
    <ligand>
        <name>Ca(2+)</name>
        <dbReference type="ChEBI" id="CHEBI:29108"/>
        <label>3</label>
    </ligand>
</feature>
<evidence type="ECO:0000256" key="7">
    <source>
        <dbReference type="ARBA" id="ARBA00022833"/>
    </source>
</evidence>
<keyword evidence="9" id="KW-0482">Metalloprotease</keyword>
<feature type="compositionally biased region" description="Low complexity" evidence="17">
    <location>
        <begin position="311"/>
        <end position="323"/>
    </location>
</feature>
<dbReference type="Gene3D" id="3.40.390.10">
    <property type="entry name" value="Collagenase (Catalytic Domain)"/>
    <property type="match status" value="1"/>
</dbReference>
<feature type="disulfide bond" evidence="15">
    <location>
        <begin position="398"/>
        <end position="591"/>
    </location>
</feature>
<dbReference type="GO" id="GO:0005615">
    <property type="term" value="C:extracellular space"/>
    <property type="evidence" value="ECO:0007669"/>
    <property type="project" value="TreeGrafter"/>
</dbReference>
<reference evidence="21" key="2">
    <citation type="submission" date="2018-07" db="EMBL/GenBank/DDBJ databases">
        <authorList>
            <person name="Quirk P.G."/>
            <person name="Krulwich T.A."/>
        </authorList>
    </citation>
    <scope>NUCLEOTIDE SEQUENCE</scope>
</reference>
<dbReference type="InterPro" id="IPR021190">
    <property type="entry name" value="Pept_M10A"/>
</dbReference>
<feature type="repeat" description="Hemopexin" evidence="16">
    <location>
        <begin position="544"/>
        <end position="591"/>
    </location>
</feature>
<evidence type="ECO:0000256" key="8">
    <source>
        <dbReference type="ARBA" id="ARBA00022837"/>
    </source>
</evidence>
<keyword evidence="6" id="KW-0378">Hydrolase</keyword>
<evidence type="ECO:0000313" key="20">
    <source>
        <dbReference type="EMBL" id="SSW98764.1"/>
    </source>
</evidence>
<dbReference type="Pfam" id="PF01471">
    <property type="entry name" value="PG_binding_1"/>
    <property type="match status" value="1"/>
</dbReference>
<keyword evidence="10" id="KW-0865">Zymogen</keyword>
<dbReference type="GO" id="GO:0030574">
    <property type="term" value="P:collagen catabolic process"/>
    <property type="evidence" value="ECO:0007669"/>
    <property type="project" value="TreeGrafter"/>
</dbReference>
<feature type="binding site" evidence="14">
    <location>
        <position position="212"/>
    </location>
    <ligand>
        <name>Zn(2+)</name>
        <dbReference type="ChEBI" id="CHEBI:29105"/>
        <label>1</label>
    </ligand>
</feature>
<dbReference type="EMBL" id="UFQT01000058">
    <property type="protein sequence ID" value="SSX19150.1"/>
    <property type="molecule type" value="Genomic_DNA"/>
</dbReference>
<dbReference type="PRINTS" id="PR00138">
    <property type="entry name" value="MATRIXIN"/>
</dbReference>
<comment type="similarity">
    <text evidence="1">Belongs to the peptidase M10A family.</text>
</comment>
<dbReference type="InterPro" id="IPR018487">
    <property type="entry name" value="Hemopexin-like_repeat"/>
</dbReference>
<feature type="binding site" evidence="14">
    <location>
        <position position="452"/>
    </location>
    <ligand>
        <name>Ca(2+)</name>
        <dbReference type="ChEBI" id="CHEBI:29108"/>
        <label>4</label>
    </ligand>
</feature>
<dbReference type="GO" id="GO:0004222">
    <property type="term" value="F:metalloendopeptidase activity"/>
    <property type="evidence" value="ECO:0007669"/>
    <property type="project" value="InterPro"/>
</dbReference>
<dbReference type="Pfam" id="PF00413">
    <property type="entry name" value="Peptidase_M10"/>
    <property type="match status" value="1"/>
</dbReference>
<dbReference type="InterPro" id="IPR000585">
    <property type="entry name" value="Hemopexin-like_dom"/>
</dbReference>
<dbReference type="VEuPathDB" id="VectorBase:CSON012433"/>
<dbReference type="CDD" id="cd00094">
    <property type="entry name" value="HX"/>
    <property type="match status" value="1"/>
</dbReference>
<evidence type="ECO:0000256" key="10">
    <source>
        <dbReference type="ARBA" id="ARBA00023145"/>
    </source>
</evidence>
<dbReference type="InterPro" id="IPR033739">
    <property type="entry name" value="M10A_MMP"/>
</dbReference>
<evidence type="ECO:0000256" key="16">
    <source>
        <dbReference type="PROSITE-ProRule" id="PRU01011"/>
    </source>
</evidence>
<feature type="binding site" evidence="14">
    <location>
        <position position="210"/>
    </location>
    <ligand>
        <name>Ca(2+)</name>
        <dbReference type="ChEBI" id="CHEBI:29108"/>
        <label>2</label>
    </ligand>
</feature>
<feature type="binding site" evidence="14">
    <location>
        <position position="214"/>
    </location>
    <ligand>
        <name>Ca(2+)</name>
        <dbReference type="ChEBI" id="CHEBI:29108"/>
        <label>3</label>
    </ligand>
</feature>
<dbReference type="GO" id="GO:0008270">
    <property type="term" value="F:zinc ion binding"/>
    <property type="evidence" value="ECO:0007669"/>
    <property type="project" value="InterPro"/>
</dbReference>
<feature type="domain" description="Peptidase metallopeptidase" evidence="19">
    <location>
        <begin position="117"/>
        <end position="283"/>
    </location>
</feature>
<protein>
    <submittedName>
        <fullName evidence="20">CSON012433 protein</fullName>
    </submittedName>
</protein>
<feature type="binding site" description="in inhibited form" evidence="14">
    <location>
        <position position="99"/>
    </location>
    <ligand>
        <name>Zn(2+)</name>
        <dbReference type="ChEBI" id="CHEBI:29105"/>
        <label>2</label>
        <note>catalytic</note>
    </ligand>
</feature>
<proteinExistence type="inferred from homology"/>
<evidence type="ECO:0000256" key="11">
    <source>
        <dbReference type="ARBA" id="ARBA00023157"/>
    </source>
</evidence>
<feature type="binding site" evidence="13">
    <location>
        <position position="242"/>
    </location>
    <ligand>
        <name>Zn(2+)</name>
        <dbReference type="ChEBI" id="CHEBI:29105"/>
        <label>2</label>
        <note>catalytic</note>
    </ligand>
</feature>
<evidence type="ECO:0000256" key="13">
    <source>
        <dbReference type="PIRSR" id="PIRSR001191-2"/>
    </source>
</evidence>
<feature type="binding site" evidence="14">
    <location>
        <position position="197"/>
    </location>
    <ligand>
        <name>Zn(2+)</name>
        <dbReference type="ChEBI" id="CHEBI:29105"/>
        <label>1</label>
    </ligand>
</feature>
<evidence type="ECO:0000256" key="14">
    <source>
        <dbReference type="PIRSR" id="PIRSR621190-2"/>
    </source>
</evidence>
<feature type="repeat" description="Hemopexin" evidence="16">
    <location>
        <begin position="496"/>
        <end position="543"/>
    </location>
</feature>
<evidence type="ECO:0000313" key="21">
    <source>
        <dbReference type="EMBL" id="SSX19150.1"/>
    </source>
</evidence>
<dbReference type="InterPro" id="IPR036375">
    <property type="entry name" value="Hemopexin-like_dom_sf"/>
</dbReference>
<dbReference type="SUPFAM" id="SSF47090">
    <property type="entry name" value="PGBD-like"/>
    <property type="match status" value="1"/>
</dbReference>
<feature type="region of interest" description="Disordered" evidence="17">
    <location>
        <begin position="303"/>
        <end position="323"/>
    </location>
</feature>
<organism evidence="20">
    <name type="scientific">Culicoides sonorensis</name>
    <name type="common">Biting midge</name>
    <dbReference type="NCBI Taxonomy" id="179676"/>
    <lineage>
        <taxon>Eukaryota</taxon>
        <taxon>Metazoa</taxon>
        <taxon>Ecdysozoa</taxon>
        <taxon>Arthropoda</taxon>
        <taxon>Hexapoda</taxon>
        <taxon>Insecta</taxon>
        <taxon>Pterygota</taxon>
        <taxon>Neoptera</taxon>
        <taxon>Endopterygota</taxon>
        <taxon>Diptera</taxon>
        <taxon>Nematocera</taxon>
        <taxon>Chironomoidea</taxon>
        <taxon>Ceratopogonidae</taxon>
        <taxon>Ceratopogoninae</taxon>
        <taxon>Culicoides</taxon>
        <taxon>Monoculicoides</taxon>
    </lineage>
</organism>
<dbReference type="EMBL" id="UFQS01000058">
    <property type="protein sequence ID" value="SSW98764.1"/>
    <property type="molecule type" value="Genomic_DNA"/>
</dbReference>
<evidence type="ECO:0000259" key="19">
    <source>
        <dbReference type="SMART" id="SM00235"/>
    </source>
</evidence>
<reference evidence="20" key="1">
    <citation type="submission" date="2018-04" db="EMBL/GenBank/DDBJ databases">
        <authorList>
            <person name="Go L.Y."/>
            <person name="Mitchell J.A."/>
        </authorList>
    </citation>
    <scope>NUCLEOTIDE SEQUENCE</scope>
    <source>
        <tissue evidence="20">Whole organism</tissue>
    </source>
</reference>
<dbReference type="InterPro" id="IPR006026">
    <property type="entry name" value="Peptidase_Metallo"/>
</dbReference>
<feature type="binding site" evidence="13">
    <location>
        <position position="248"/>
    </location>
    <ligand>
        <name>Zn(2+)</name>
        <dbReference type="ChEBI" id="CHEBI:29105"/>
        <label>2</label>
        <note>catalytic</note>
    </ligand>
</feature>
<evidence type="ECO:0000256" key="3">
    <source>
        <dbReference type="ARBA" id="ARBA00022723"/>
    </source>
</evidence>
<dbReference type="InterPro" id="IPR002477">
    <property type="entry name" value="Peptidoglycan-bd-like"/>
</dbReference>
<evidence type="ECO:0000256" key="5">
    <source>
        <dbReference type="ARBA" id="ARBA00022737"/>
    </source>
</evidence>
<dbReference type="OMA" id="DETPHYP"/>
<dbReference type="PANTHER" id="PTHR10201:SF169">
    <property type="entry name" value="MATRIX METALLOPROTEINASE-16-LIKE PROTEIN"/>
    <property type="match status" value="1"/>
</dbReference>
<dbReference type="PROSITE" id="PS00024">
    <property type="entry name" value="HEMOPEXIN"/>
    <property type="match status" value="1"/>
</dbReference>
<feature type="binding site" evidence="14">
    <location>
        <position position="208"/>
    </location>
    <ligand>
        <name>Ca(2+)</name>
        <dbReference type="ChEBI" id="CHEBI:29108"/>
        <label>2</label>
    </ligand>
</feature>
<accession>A0A336K1C7</accession>
<evidence type="ECO:0000256" key="12">
    <source>
        <dbReference type="PIRSR" id="PIRSR001191-1"/>
    </source>
</evidence>
<dbReference type="GO" id="GO:0031012">
    <property type="term" value="C:extracellular matrix"/>
    <property type="evidence" value="ECO:0007669"/>
    <property type="project" value="InterPro"/>
</dbReference>
<dbReference type="GO" id="GO:0006508">
    <property type="term" value="P:proteolysis"/>
    <property type="evidence" value="ECO:0007669"/>
    <property type="project" value="UniProtKB-KW"/>
</dbReference>
<feature type="chain" id="PRO_5033777986" evidence="18">
    <location>
        <begin position="26"/>
        <end position="591"/>
    </location>
</feature>
<feature type="binding site" evidence="13">
    <location>
        <position position="238"/>
    </location>
    <ligand>
        <name>Zn(2+)</name>
        <dbReference type="ChEBI" id="CHEBI:29105"/>
        <label>2</label>
        <note>catalytic</note>
    </ligand>
</feature>